<keyword evidence="4" id="KW-1185">Reference proteome</keyword>
<dbReference type="RefSeq" id="WP_245884007.1">
    <property type="nucleotide sequence ID" value="NZ_LT960614.1"/>
</dbReference>
<dbReference type="InterPro" id="IPR007486">
    <property type="entry name" value="YebE"/>
</dbReference>
<protein>
    <submittedName>
        <fullName evidence="3">Inner membrane protein YebE</fullName>
    </submittedName>
</protein>
<proteinExistence type="predicted"/>
<keyword evidence="2" id="KW-1133">Transmembrane helix</keyword>
<sequence>MTVLDAKKLLDDIMGAGQAQMNRHGYAGQGKGLATGALAGGLAGLLLGSKKGRKLAKKAAVYGGLAAVAGLAWTAWQRRNAEAQPASNAGMTPVGAPVELLPPPKDTPFDPGRAPGGEQSMALILVVAMIAAAKADGHIDAEEQTRVFANLDQLELDAEEKAFVMDELRAPVDIDRIVRFAESQEQAAEIYAASLLAMEPDQPAERAYLDLLAARLGLDAGLTREIEDTVGMAARQG</sequence>
<accession>A0A2C9DBE5</accession>
<feature type="region of interest" description="Disordered" evidence="1">
    <location>
        <begin position="84"/>
        <end position="114"/>
    </location>
</feature>
<dbReference type="SUPFAM" id="SSF158682">
    <property type="entry name" value="TerB-like"/>
    <property type="match status" value="1"/>
</dbReference>
<dbReference type="EMBL" id="LT960614">
    <property type="protein sequence ID" value="SON57644.1"/>
    <property type="molecule type" value="Genomic_DNA"/>
</dbReference>
<evidence type="ECO:0000256" key="2">
    <source>
        <dbReference type="SAM" id="Phobius"/>
    </source>
</evidence>
<keyword evidence="2" id="KW-0812">Transmembrane</keyword>
<evidence type="ECO:0000256" key="1">
    <source>
        <dbReference type="SAM" id="MobiDB-lite"/>
    </source>
</evidence>
<organism evidence="3 4">
    <name type="scientific">Hartmannibacter diazotrophicus</name>
    <dbReference type="NCBI Taxonomy" id="1482074"/>
    <lineage>
        <taxon>Bacteria</taxon>
        <taxon>Pseudomonadati</taxon>
        <taxon>Pseudomonadota</taxon>
        <taxon>Alphaproteobacteria</taxon>
        <taxon>Hyphomicrobiales</taxon>
        <taxon>Pleomorphomonadaceae</taxon>
        <taxon>Hartmannibacter</taxon>
    </lineage>
</organism>
<dbReference type="Proteomes" id="UP000223606">
    <property type="component" value="Chromosome 1"/>
</dbReference>
<evidence type="ECO:0000313" key="3">
    <source>
        <dbReference type="EMBL" id="SON57644.1"/>
    </source>
</evidence>
<dbReference type="Pfam" id="PF04391">
    <property type="entry name" value="DUF533"/>
    <property type="match status" value="1"/>
</dbReference>
<dbReference type="CDD" id="cd07178">
    <property type="entry name" value="terB_like_YebE"/>
    <property type="match status" value="1"/>
</dbReference>
<name>A0A2C9DBE5_9HYPH</name>
<gene>
    <name evidence="3" type="primary">yebE</name>
    <name evidence="3" type="ORF">HDIA_4103</name>
</gene>
<dbReference type="InterPro" id="IPR029024">
    <property type="entry name" value="TerB-like"/>
</dbReference>
<dbReference type="Gene3D" id="1.10.3680.10">
    <property type="entry name" value="TerB-like"/>
    <property type="match status" value="1"/>
</dbReference>
<feature type="transmembrane region" description="Helical" evidence="2">
    <location>
        <begin position="30"/>
        <end position="47"/>
    </location>
</feature>
<evidence type="ECO:0000313" key="4">
    <source>
        <dbReference type="Proteomes" id="UP000223606"/>
    </source>
</evidence>
<feature type="transmembrane region" description="Helical" evidence="2">
    <location>
        <begin position="59"/>
        <end position="76"/>
    </location>
</feature>
<dbReference type="AlphaFoldDB" id="A0A2C9DBE5"/>
<dbReference type="KEGG" id="hdi:HDIA_4103"/>
<keyword evidence="2" id="KW-0472">Membrane</keyword>
<reference evidence="4" key="1">
    <citation type="submission" date="2017-09" db="EMBL/GenBank/DDBJ databases">
        <title>Genome sequence of Nannocystis excedens DSM 71.</title>
        <authorList>
            <person name="Blom J."/>
        </authorList>
    </citation>
    <scope>NUCLEOTIDE SEQUENCE [LARGE SCALE GENOMIC DNA]</scope>
    <source>
        <strain evidence="4">type strain: E19</strain>
    </source>
</reference>